<reference evidence="3" key="1">
    <citation type="submission" date="2020-06" db="EMBL/GenBank/DDBJ databases">
        <authorList>
            <consortium name="Plant Systems Biology data submission"/>
        </authorList>
    </citation>
    <scope>NUCLEOTIDE SEQUENCE</scope>
    <source>
        <strain evidence="3">D6</strain>
    </source>
</reference>
<keyword evidence="2" id="KW-0812">Transmembrane</keyword>
<feature type="compositionally biased region" description="Low complexity" evidence="1">
    <location>
        <begin position="140"/>
        <end position="155"/>
    </location>
</feature>
<sequence length="315" mass="34244">MNPSNEHDGDAQGGTGTGTGDGNSTSTRDFGHQPDQFDDNSAVTDSLIKRAETEAAQQYLDEAQQRRDEESDANKAQVEDKTRTTSGSTTLTGSTNEAREEGDQKTGSEIMEITETEINGSAKTEMLTKDAYEATERETLPPGNARRGAGAPGEALLQPTNNATNHQAILNDSVEWFEPIPMPPTILHRGANHGPQSRPGAYTGRNLQRVQSLDFHLVGNNNESENAVNERRSNTNTVPHPPVTNDQGLVEARAVMEESESQVFQEAQQVDHNILGQQAGREKREKECQRIGFAVAVCSLVIITISLVVGRRPKS</sequence>
<evidence type="ECO:0000256" key="1">
    <source>
        <dbReference type="SAM" id="MobiDB-lite"/>
    </source>
</evidence>
<evidence type="ECO:0000313" key="4">
    <source>
        <dbReference type="Proteomes" id="UP001153069"/>
    </source>
</evidence>
<dbReference type="Proteomes" id="UP001153069">
    <property type="component" value="Unassembled WGS sequence"/>
</dbReference>
<evidence type="ECO:0000313" key="3">
    <source>
        <dbReference type="EMBL" id="CAB9513681.1"/>
    </source>
</evidence>
<feature type="region of interest" description="Disordered" evidence="1">
    <location>
        <begin position="135"/>
        <end position="155"/>
    </location>
</feature>
<feature type="compositionally biased region" description="Basic and acidic residues" evidence="1">
    <location>
        <begin position="1"/>
        <end position="10"/>
    </location>
</feature>
<keyword evidence="2" id="KW-1133">Transmembrane helix</keyword>
<feature type="region of interest" description="Disordered" evidence="1">
    <location>
        <begin position="224"/>
        <end position="245"/>
    </location>
</feature>
<keyword evidence="2" id="KW-0472">Membrane</keyword>
<gene>
    <name evidence="3" type="ORF">SEMRO_606_G174440.1</name>
</gene>
<proteinExistence type="predicted"/>
<feature type="compositionally biased region" description="Basic and acidic residues" evidence="1">
    <location>
        <begin position="97"/>
        <end position="106"/>
    </location>
</feature>
<evidence type="ECO:0000256" key="2">
    <source>
        <dbReference type="SAM" id="Phobius"/>
    </source>
</evidence>
<feature type="transmembrane region" description="Helical" evidence="2">
    <location>
        <begin position="291"/>
        <end position="310"/>
    </location>
</feature>
<keyword evidence="4" id="KW-1185">Reference proteome</keyword>
<accession>A0A9N8E324</accession>
<dbReference type="EMBL" id="CAICTM010000605">
    <property type="protein sequence ID" value="CAB9513681.1"/>
    <property type="molecule type" value="Genomic_DNA"/>
</dbReference>
<name>A0A9N8E324_9STRA</name>
<feature type="compositionally biased region" description="Gly residues" evidence="1">
    <location>
        <begin position="11"/>
        <end position="21"/>
    </location>
</feature>
<feature type="compositionally biased region" description="Low complexity" evidence="1">
    <location>
        <begin position="84"/>
        <end position="95"/>
    </location>
</feature>
<feature type="region of interest" description="Disordered" evidence="1">
    <location>
        <begin position="1"/>
        <end position="109"/>
    </location>
</feature>
<dbReference type="AlphaFoldDB" id="A0A9N8E324"/>
<protein>
    <submittedName>
        <fullName evidence="3">Uncharacterized protein</fullName>
    </submittedName>
</protein>
<comment type="caution">
    <text evidence="3">The sequence shown here is derived from an EMBL/GenBank/DDBJ whole genome shotgun (WGS) entry which is preliminary data.</text>
</comment>
<feature type="compositionally biased region" description="Basic and acidic residues" evidence="1">
    <location>
        <begin position="63"/>
        <end position="83"/>
    </location>
</feature>
<organism evidence="3 4">
    <name type="scientific">Seminavis robusta</name>
    <dbReference type="NCBI Taxonomy" id="568900"/>
    <lineage>
        <taxon>Eukaryota</taxon>
        <taxon>Sar</taxon>
        <taxon>Stramenopiles</taxon>
        <taxon>Ochrophyta</taxon>
        <taxon>Bacillariophyta</taxon>
        <taxon>Bacillariophyceae</taxon>
        <taxon>Bacillariophycidae</taxon>
        <taxon>Naviculales</taxon>
        <taxon>Naviculaceae</taxon>
        <taxon>Seminavis</taxon>
    </lineage>
</organism>